<protein>
    <submittedName>
        <fullName evidence="2">11815_t:CDS:1</fullName>
    </submittedName>
</protein>
<organism evidence="2 3">
    <name type="scientific">Ambispora leptoticha</name>
    <dbReference type="NCBI Taxonomy" id="144679"/>
    <lineage>
        <taxon>Eukaryota</taxon>
        <taxon>Fungi</taxon>
        <taxon>Fungi incertae sedis</taxon>
        <taxon>Mucoromycota</taxon>
        <taxon>Glomeromycotina</taxon>
        <taxon>Glomeromycetes</taxon>
        <taxon>Archaeosporales</taxon>
        <taxon>Ambisporaceae</taxon>
        <taxon>Ambispora</taxon>
    </lineage>
</organism>
<proteinExistence type="predicted"/>
<comment type="caution">
    <text evidence="2">The sequence shown here is derived from an EMBL/GenBank/DDBJ whole genome shotgun (WGS) entry which is preliminary data.</text>
</comment>
<sequence>MLQRNLQLVVKEQKTLRSVANASIESDKENSEEEEDFANTKARTVTII</sequence>
<evidence type="ECO:0000256" key="1">
    <source>
        <dbReference type="SAM" id="MobiDB-lite"/>
    </source>
</evidence>
<dbReference type="AlphaFoldDB" id="A0A9N9F5I7"/>
<feature type="region of interest" description="Disordered" evidence="1">
    <location>
        <begin position="22"/>
        <end position="48"/>
    </location>
</feature>
<dbReference type="EMBL" id="CAJVPS010000850">
    <property type="protein sequence ID" value="CAG8511933.1"/>
    <property type="molecule type" value="Genomic_DNA"/>
</dbReference>
<reference evidence="2" key="1">
    <citation type="submission" date="2021-06" db="EMBL/GenBank/DDBJ databases">
        <authorList>
            <person name="Kallberg Y."/>
            <person name="Tangrot J."/>
            <person name="Rosling A."/>
        </authorList>
    </citation>
    <scope>NUCLEOTIDE SEQUENCE</scope>
    <source>
        <strain evidence="2">FL130A</strain>
    </source>
</reference>
<accession>A0A9N9F5I7</accession>
<evidence type="ECO:0000313" key="3">
    <source>
        <dbReference type="Proteomes" id="UP000789508"/>
    </source>
</evidence>
<gene>
    <name evidence="2" type="ORF">ALEPTO_LOCUS4018</name>
</gene>
<name>A0A9N9F5I7_9GLOM</name>
<dbReference type="Proteomes" id="UP000789508">
    <property type="component" value="Unassembled WGS sequence"/>
</dbReference>
<keyword evidence="3" id="KW-1185">Reference proteome</keyword>
<evidence type="ECO:0000313" key="2">
    <source>
        <dbReference type="EMBL" id="CAG8511933.1"/>
    </source>
</evidence>